<feature type="domain" description="Aminoglycoside phosphotransferase" evidence="1">
    <location>
        <begin position="42"/>
        <end position="253"/>
    </location>
</feature>
<keyword evidence="3" id="KW-1185">Reference proteome</keyword>
<dbReference type="SUPFAM" id="SSF56112">
    <property type="entry name" value="Protein kinase-like (PK-like)"/>
    <property type="match status" value="1"/>
</dbReference>
<dbReference type="InterPro" id="IPR052077">
    <property type="entry name" value="CcrZ_PhaseVar_Mediator"/>
</dbReference>
<dbReference type="Proteomes" id="UP001201273">
    <property type="component" value="Unassembled WGS sequence"/>
</dbReference>
<evidence type="ECO:0000259" key="1">
    <source>
        <dbReference type="Pfam" id="PF01636"/>
    </source>
</evidence>
<dbReference type="InterPro" id="IPR011009">
    <property type="entry name" value="Kinase-like_dom_sf"/>
</dbReference>
<gene>
    <name evidence="2" type="ORF">K6Y31_11635</name>
</gene>
<name>A0ABS8W8Y5_9GAMM</name>
<dbReference type="InterPro" id="IPR002575">
    <property type="entry name" value="Aminoglycoside_PTrfase"/>
</dbReference>
<dbReference type="PANTHER" id="PTHR40086">
    <property type="entry name" value="PHOSPHOTRANSFERASE YTMP-RELATED"/>
    <property type="match status" value="1"/>
</dbReference>
<accession>A0ABS8W8Y5</accession>
<evidence type="ECO:0000313" key="3">
    <source>
        <dbReference type="Proteomes" id="UP001201273"/>
    </source>
</evidence>
<protein>
    <submittedName>
        <fullName evidence="2">Phosphotransferase</fullName>
    </submittedName>
</protein>
<dbReference type="RefSeq" id="WP_233052950.1">
    <property type="nucleotide sequence ID" value="NZ_JAIMJA010000011.1"/>
</dbReference>
<comment type="caution">
    <text evidence="2">The sequence shown here is derived from an EMBL/GenBank/DDBJ whole genome shotgun (WGS) entry which is preliminary data.</text>
</comment>
<sequence length="307" mass="33545">MSEGSLALNALPLACVKQIHRLSQVGGPLADIQLSQVLLLTQGVSHQSVRLIGINCAGDGIDWVLRLPPKSQVTPWLSDDNEAALLRQLAQRGLYPELIYSHGGVLISAFFAGIHLSPQDFALSANRAGYLQHLADALAQLNLISLPPALYAALPKLNLAKRCQQLYQSVLVFPGNICSASLHAMVGKLELLPAFAPTELTLCHGDLHRHNILFSEQGLALLDWEYASIGNRLIDIAALAEDLQLSDAQAAVLIARCGCHMSQLALYRLGYRLLELLWYLQPENVASASDQLLAQQWQRLIQLDQVC</sequence>
<proteinExistence type="predicted"/>
<dbReference type="Pfam" id="PF01636">
    <property type="entry name" value="APH"/>
    <property type="match status" value="1"/>
</dbReference>
<dbReference type="EMBL" id="JAIMJA010000011">
    <property type="protein sequence ID" value="MCE2595469.1"/>
    <property type="molecule type" value="Genomic_DNA"/>
</dbReference>
<evidence type="ECO:0000313" key="2">
    <source>
        <dbReference type="EMBL" id="MCE2595469.1"/>
    </source>
</evidence>
<dbReference type="Gene3D" id="3.90.1200.10">
    <property type="match status" value="1"/>
</dbReference>
<organism evidence="2 3">
    <name type="scientific">Motilimonas cestriensis</name>
    <dbReference type="NCBI Taxonomy" id="2742685"/>
    <lineage>
        <taxon>Bacteria</taxon>
        <taxon>Pseudomonadati</taxon>
        <taxon>Pseudomonadota</taxon>
        <taxon>Gammaproteobacteria</taxon>
        <taxon>Alteromonadales</taxon>
        <taxon>Alteromonadales genera incertae sedis</taxon>
        <taxon>Motilimonas</taxon>
    </lineage>
</organism>
<reference evidence="2 3" key="1">
    <citation type="journal article" date="2022" name="Environ. Microbiol. Rep.">
        <title>Eco-phylogenetic analyses reveal divergent evolution of vitamin B12 metabolism in the marine bacterial family 'Psychromonadaceae'.</title>
        <authorList>
            <person name="Jin X."/>
            <person name="Yang Y."/>
            <person name="Cao H."/>
            <person name="Gao B."/>
            <person name="Zhao Z."/>
        </authorList>
    </citation>
    <scope>NUCLEOTIDE SEQUENCE [LARGE SCALE GENOMIC DNA]</scope>
    <source>
        <strain evidence="2 3">MKS20</strain>
    </source>
</reference>
<dbReference type="PANTHER" id="PTHR40086:SF1">
    <property type="entry name" value="CELL CYCLE REGULATOR CCRZ"/>
    <property type="match status" value="1"/>
</dbReference>